<dbReference type="CDD" id="cd07377">
    <property type="entry name" value="WHTH_GntR"/>
    <property type="match status" value="1"/>
</dbReference>
<evidence type="ECO:0000256" key="3">
    <source>
        <dbReference type="ARBA" id="ARBA00023163"/>
    </source>
</evidence>
<evidence type="ECO:0000259" key="4">
    <source>
        <dbReference type="PROSITE" id="PS50949"/>
    </source>
</evidence>
<dbReference type="Pfam" id="PF00392">
    <property type="entry name" value="GntR"/>
    <property type="match status" value="1"/>
</dbReference>
<dbReference type="GO" id="GO:0003700">
    <property type="term" value="F:DNA-binding transcription factor activity"/>
    <property type="evidence" value="ECO:0007669"/>
    <property type="project" value="InterPro"/>
</dbReference>
<keyword evidence="2" id="KW-0238">DNA-binding</keyword>
<keyword evidence="1" id="KW-0805">Transcription regulation</keyword>
<evidence type="ECO:0000256" key="1">
    <source>
        <dbReference type="ARBA" id="ARBA00023015"/>
    </source>
</evidence>
<dbReference type="Gene3D" id="1.10.10.10">
    <property type="entry name" value="Winged helix-like DNA-binding domain superfamily/Winged helix DNA-binding domain"/>
    <property type="match status" value="1"/>
</dbReference>
<dbReference type="PANTHER" id="PTHR43537:SF5">
    <property type="entry name" value="UXU OPERON TRANSCRIPTIONAL REGULATOR"/>
    <property type="match status" value="1"/>
</dbReference>
<dbReference type="Proteomes" id="UP000679179">
    <property type="component" value="Unassembled WGS sequence"/>
</dbReference>
<name>A0A919VGP7_9CLOT</name>
<gene>
    <name evidence="5" type="ORF">CPJCM30710_20680</name>
</gene>
<accession>A0A919VGP7</accession>
<dbReference type="SMART" id="SM00895">
    <property type="entry name" value="FCD"/>
    <property type="match status" value="1"/>
</dbReference>
<evidence type="ECO:0000313" key="6">
    <source>
        <dbReference type="Proteomes" id="UP000679179"/>
    </source>
</evidence>
<dbReference type="InterPro" id="IPR036388">
    <property type="entry name" value="WH-like_DNA-bd_sf"/>
</dbReference>
<dbReference type="SUPFAM" id="SSF46785">
    <property type="entry name" value="Winged helix' DNA-binding domain"/>
    <property type="match status" value="1"/>
</dbReference>
<dbReference type="InterPro" id="IPR000524">
    <property type="entry name" value="Tscrpt_reg_HTH_GntR"/>
</dbReference>
<dbReference type="PROSITE" id="PS50949">
    <property type="entry name" value="HTH_GNTR"/>
    <property type="match status" value="1"/>
</dbReference>
<reference evidence="5" key="1">
    <citation type="submission" date="2021-03" db="EMBL/GenBank/DDBJ databases">
        <title>Taxonomic study of Clostridium polyendosporum from meadow-gley soil under rice.</title>
        <authorList>
            <person name="Kobayashi H."/>
            <person name="Tanizawa Y."/>
            <person name="Yagura M."/>
        </authorList>
    </citation>
    <scope>NUCLEOTIDE SEQUENCE</scope>
    <source>
        <strain evidence="5">JCM 30710</strain>
    </source>
</reference>
<proteinExistence type="predicted"/>
<dbReference type="SUPFAM" id="SSF48008">
    <property type="entry name" value="GntR ligand-binding domain-like"/>
    <property type="match status" value="1"/>
</dbReference>
<dbReference type="PANTHER" id="PTHR43537">
    <property type="entry name" value="TRANSCRIPTIONAL REGULATOR, GNTR FAMILY"/>
    <property type="match status" value="1"/>
</dbReference>
<comment type="caution">
    <text evidence="5">The sequence shown here is derived from an EMBL/GenBank/DDBJ whole genome shotgun (WGS) entry which is preliminary data.</text>
</comment>
<dbReference type="InterPro" id="IPR008920">
    <property type="entry name" value="TF_FadR/GntR_C"/>
</dbReference>
<dbReference type="InterPro" id="IPR011711">
    <property type="entry name" value="GntR_C"/>
</dbReference>
<keyword evidence="3" id="KW-0804">Transcription</keyword>
<keyword evidence="6" id="KW-1185">Reference proteome</keyword>
<evidence type="ECO:0000313" key="5">
    <source>
        <dbReference type="EMBL" id="GIM29402.1"/>
    </source>
</evidence>
<dbReference type="GO" id="GO:0003677">
    <property type="term" value="F:DNA binding"/>
    <property type="evidence" value="ECO:0007669"/>
    <property type="project" value="UniProtKB-KW"/>
</dbReference>
<dbReference type="Gene3D" id="1.20.120.530">
    <property type="entry name" value="GntR ligand-binding domain-like"/>
    <property type="match status" value="1"/>
</dbReference>
<organism evidence="5 6">
    <name type="scientific">Clostridium polyendosporum</name>
    <dbReference type="NCBI Taxonomy" id="69208"/>
    <lineage>
        <taxon>Bacteria</taxon>
        <taxon>Bacillati</taxon>
        <taxon>Bacillota</taxon>
        <taxon>Clostridia</taxon>
        <taxon>Eubacteriales</taxon>
        <taxon>Clostridiaceae</taxon>
        <taxon>Clostridium</taxon>
    </lineage>
</organism>
<feature type="domain" description="HTH gntR-type" evidence="4">
    <location>
        <begin position="4"/>
        <end position="72"/>
    </location>
</feature>
<dbReference type="AlphaFoldDB" id="A0A919VGP7"/>
<dbReference type="SMART" id="SM00345">
    <property type="entry name" value="HTH_GNTR"/>
    <property type="match status" value="1"/>
</dbReference>
<dbReference type="EMBL" id="BOPZ01000017">
    <property type="protein sequence ID" value="GIM29402.1"/>
    <property type="molecule type" value="Genomic_DNA"/>
</dbReference>
<dbReference type="Pfam" id="PF07729">
    <property type="entry name" value="FCD"/>
    <property type="match status" value="1"/>
</dbReference>
<evidence type="ECO:0000256" key="2">
    <source>
        <dbReference type="ARBA" id="ARBA00023125"/>
    </source>
</evidence>
<sequence length="226" mass="25938">MDTGRTSDKVFNEIKDKIISGEWTKGTKIMSEPQLVKELGVSRVSVREAIEKMVALSILSKRQGEGTFVNELSAPVYLNSLLPMITLDITDYLDILEFRLMIEVESARFCAIRCDDSIIIELEECYHEMINFKDDMDKFTAKDLDFHIKIAQGSGNPLVVKVYEILRDLLSYHQKSLYKSLGPLGGIREHKQILDALKNRDSELTAIFIRRHIERTIRDLKSLNND</sequence>
<protein>
    <submittedName>
        <fullName evidence="5">GntR family transcriptional regulator</fullName>
    </submittedName>
</protein>
<dbReference type="RefSeq" id="WP_212904102.1">
    <property type="nucleotide sequence ID" value="NZ_BOPZ01000017.1"/>
</dbReference>
<dbReference type="InterPro" id="IPR036390">
    <property type="entry name" value="WH_DNA-bd_sf"/>
</dbReference>